<feature type="compositionally biased region" description="Polar residues" evidence="7">
    <location>
        <begin position="1379"/>
        <end position="1393"/>
    </location>
</feature>
<feature type="compositionally biased region" description="Basic residues" evidence="7">
    <location>
        <begin position="511"/>
        <end position="520"/>
    </location>
</feature>
<dbReference type="Pfam" id="PF00225">
    <property type="entry name" value="Kinesin"/>
    <property type="match status" value="1"/>
</dbReference>
<dbReference type="PROSITE" id="PS00411">
    <property type="entry name" value="KINESIN_MOTOR_1"/>
    <property type="match status" value="1"/>
</dbReference>
<feature type="compositionally biased region" description="Polar residues" evidence="7">
    <location>
        <begin position="1294"/>
        <end position="1306"/>
    </location>
</feature>
<organism evidence="10 11">
    <name type="scientific">Wallemia ichthyophaga</name>
    <dbReference type="NCBI Taxonomy" id="245174"/>
    <lineage>
        <taxon>Eukaryota</taxon>
        <taxon>Fungi</taxon>
        <taxon>Dikarya</taxon>
        <taxon>Basidiomycota</taxon>
        <taxon>Wallemiomycotina</taxon>
        <taxon>Wallemiomycetes</taxon>
        <taxon>Wallemiales</taxon>
        <taxon>Wallemiaceae</taxon>
        <taxon>Wallemia</taxon>
    </lineage>
</organism>
<dbReference type="InterPro" id="IPR001650">
    <property type="entry name" value="Helicase_C-like"/>
</dbReference>
<accession>A0A4T0IW56</accession>
<dbReference type="InterPro" id="IPR019821">
    <property type="entry name" value="Kinesin_motor_CS"/>
</dbReference>
<feature type="domain" description="Kinesin motor" evidence="8">
    <location>
        <begin position="68"/>
        <end position="417"/>
    </location>
</feature>
<dbReference type="InterPro" id="IPR038718">
    <property type="entry name" value="SNF2-like_sf"/>
</dbReference>
<dbReference type="InterPro" id="IPR049730">
    <property type="entry name" value="SNF2/RAD54-like_C"/>
</dbReference>
<keyword evidence="5 6" id="KW-0505">Motor protein</keyword>
<comment type="caution">
    <text evidence="10">The sequence shown here is derived from an EMBL/GenBank/DDBJ whole genome shotgun (WGS) entry which is preliminary data.</text>
</comment>
<proteinExistence type="inferred from homology"/>
<dbReference type="InterPro" id="IPR001752">
    <property type="entry name" value="Kinesin_motor_dom"/>
</dbReference>
<feature type="region of interest" description="Disordered" evidence="7">
    <location>
        <begin position="1042"/>
        <end position="1087"/>
    </location>
</feature>
<evidence type="ECO:0000256" key="5">
    <source>
        <dbReference type="ARBA" id="ARBA00023175"/>
    </source>
</evidence>
<feature type="region of interest" description="Disordered" evidence="7">
    <location>
        <begin position="606"/>
        <end position="626"/>
    </location>
</feature>
<evidence type="ECO:0000256" key="4">
    <source>
        <dbReference type="ARBA" id="ARBA00023054"/>
    </source>
</evidence>
<feature type="region of interest" description="Disordered" evidence="7">
    <location>
        <begin position="1290"/>
        <end position="1309"/>
    </location>
</feature>
<feature type="domain" description="Helicase C-terminal" evidence="9">
    <location>
        <begin position="2810"/>
        <end position="2959"/>
    </location>
</feature>
<feature type="compositionally biased region" description="Polar residues" evidence="7">
    <location>
        <begin position="1269"/>
        <end position="1280"/>
    </location>
</feature>
<evidence type="ECO:0000313" key="11">
    <source>
        <dbReference type="Proteomes" id="UP000306954"/>
    </source>
</evidence>
<dbReference type="InterPro" id="IPR027417">
    <property type="entry name" value="P-loop_NTPase"/>
</dbReference>
<dbReference type="GO" id="GO:0007018">
    <property type="term" value="P:microtubule-based movement"/>
    <property type="evidence" value="ECO:0007669"/>
    <property type="project" value="InterPro"/>
</dbReference>
<dbReference type="Gene3D" id="3.40.50.300">
    <property type="entry name" value="P-loop containing nucleotide triphosphate hydrolases"/>
    <property type="match status" value="2"/>
</dbReference>
<keyword evidence="1 6" id="KW-0547">Nucleotide-binding</keyword>
<gene>
    <name evidence="10" type="ORF">E3P90_00623</name>
</gene>
<feature type="region of interest" description="Disordered" evidence="7">
    <location>
        <begin position="1873"/>
        <end position="1916"/>
    </location>
</feature>
<dbReference type="Gene3D" id="3.40.850.10">
    <property type="entry name" value="Kinesin motor domain"/>
    <property type="match status" value="1"/>
</dbReference>
<dbReference type="GO" id="GO:0005524">
    <property type="term" value="F:ATP binding"/>
    <property type="evidence" value="ECO:0007669"/>
    <property type="project" value="UniProtKB-UniRule"/>
</dbReference>
<feature type="compositionally biased region" description="Basic and acidic residues" evidence="7">
    <location>
        <begin position="990"/>
        <end position="1007"/>
    </location>
</feature>
<dbReference type="GO" id="GO:0008017">
    <property type="term" value="F:microtubule binding"/>
    <property type="evidence" value="ECO:0007669"/>
    <property type="project" value="InterPro"/>
</dbReference>
<feature type="region of interest" description="Disordered" evidence="7">
    <location>
        <begin position="500"/>
        <end position="569"/>
    </location>
</feature>
<name>A0A4T0IW56_WALIC</name>
<evidence type="ECO:0000256" key="6">
    <source>
        <dbReference type="PROSITE-ProRule" id="PRU00283"/>
    </source>
</evidence>
<dbReference type="PROSITE" id="PS51194">
    <property type="entry name" value="HELICASE_CTER"/>
    <property type="match status" value="1"/>
</dbReference>
<dbReference type="Gene3D" id="3.40.50.10810">
    <property type="entry name" value="Tandem AAA-ATPase domain"/>
    <property type="match status" value="2"/>
</dbReference>
<feature type="compositionally biased region" description="Basic and acidic residues" evidence="7">
    <location>
        <begin position="1054"/>
        <end position="1083"/>
    </location>
</feature>
<dbReference type="CDD" id="cd18793">
    <property type="entry name" value="SF2_C_SNF"/>
    <property type="match status" value="1"/>
</dbReference>
<dbReference type="SUPFAM" id="SSF52540">
    <property type="entry name" value="P-loop containing nucleoside triphosphate hydrolases"/>
    <property type="match status" value="3"/>
</dbReference>
<dbReference type="InterPro" id="IPR000330">
    <property type="entry name" value="SNF2_N"/>
</dbReference>
<keyword evidence="2" id="KW-0378">Hydrolase</keyword>
<feature type="compositionally biased region" description="Basic and acidic residues" evidence="7">
    <location>
        <begin position="958"/>
        <end position="969"/>
    </location>
</feature>
<evidence type="ECO:0000256" key="2">
    <source>
        <dbReference type="ARBA" id="ARBA00022801"/>
    </source>
</evidence>
<dbReference type="SUPFAM" id="SSF57997">
    <property type="entry name" value="Tropomyosin"/>
    <property type="match status" value="1"/>
</dbReference>
<evidence type="ECO:0000256" key="3">
    <source>
        <dbReference type="ARBA" id="ARBA00022840"/>
    </source>
</evidence>
<dbReference type="Pfam" id="PF26021">
    <property type="entry name" value="Ferritin_C144_05"/>
    <property type="match status" value="1"/>
</dbReference>
<evidence type="ECO:0000256" key="7">
    <source>
        <dbReference type="SAM" id="MobiDB-lite"/>
    </source>
</evidence>
<feature type="region of interest" description="Disordered" evidence="7">
    <location>
        <begin position="1260"/>
        <end position="1282"/>
    </location>
</feature>
<dbReference type="SMART" id="SM00129">
    <property type="entry name" value="KISc"/>
    <property type="match status" value="1"/>
</dbReference>
<evidence type="ECO:0000313" key="10">
    <source>
        <dbReference type="EMBL" id="TIB16073.1"/>
    </source>
</evidence>
<evidence type="ECO:0000259" key="9">
    <source>
        <dbReference type="PROSITE" id="PS51194"/>
    </source>
</evidence>
<dbReference type="PRINTS" id="PR00380">
    <property type="entry name" value="KINESINHEAVY"/>
</dbReference>
<sequence length="3017" mass="340895">MKLKVKNQIPTGYRRPTAAFTPTEAPPSPTSNPPSLDELSEDDLIPLPPTPRHMRRKQVIDDTQKPEQVQVFVRMRPNEVNPVALSPNHINANVHKKHHLYDINKPTNTIALSANHPLVEKRSAGTPTRHSKNSEFTYDSLLLPPARTCSLYDSHITRLIHSSMVGYNSTVFAYGQTGSGKTHTLTGTEDEPGIIPLAVEQVFEEIYDDPSREFLLRVRYLEIYNEKLRDLLGPSTQNEELRVRENQGGNTFVENLTEVLVTTPQEVLALKDQGDLNRHVGATDWNDRSSRSHCVFQIVVESSERQSNLTKNSISRKSTLNLIDLAGSEKATTDSSRRLEGSNINKSLLALSTVISEIVKTPKPAHIPFRNSKLTYLLKPSLSGDARVGVVCTIADGMDHHNATLDTLKFARTIKKVKIQAKRGDILDGTKDALLQQHITQIKILQKEVAELESNKYEEIRHAIAEERAANDEKVSYQNEQIDQLNKDLGEARKLVLNSTNIDSEDMSSRRQSHLKHGQSRRLSDMGLGVSAPGFNIPMNKRRVLSTGIPDSTDESGDQDSRMREKDDEIDSLKLQLQEVRSEQAETSSRIEDLEVQLKAKGELDSVEENKGELSEEISRVKDENENLNKQLSDTLEQLRKLLISQKEQTENDISNSQEIEDLKSEFSNLQSARQDDELRLSSLQSQNDLLQDDFKSADERKNVAENELKEIEKERDEVNGRISTLEAAFTEKESRLKEMLKENENMVSDKNLVTRDRDDLLGKVENYENDMKDIRSQLQSAEDKYSQVTSERNGFKEEVEKAIAAQKLSQEVQLAAEKERDELNGRLSVLESESQEKENCLEEMLKEGENLKSEKEKAAGERDGLLAKLETYEKDLNNFKTQIQAAENKYNDATKECNGFKEELEMSVAAQKVSQDARLSAEKDLDELKEESSKVANALETAENSLKVAINAQKTAEIDRDTHKDKHASTKSALETLQSTHNTLQTNHDQLKAEKEDKTSRLENTYKELQQSHNTLKDGMQGEIENHKLEIDKLVKDADKFKKDNKEGEDEREQLKADLKNVTKEAEERKKSSEEREQEHTSLKAQVSEMLAEKESLNRDIKSQHIDNKRVVEEAEANHQESLNKVQEELALATVQLTTVREAQESAKKNSEAEMAALINSRAEEDVEFQERLGTAEKESSDARGMATKLTSTLVEKDSIIKELETKIEEYIERQNSQDDNEGFGQVHIAKRMEEYVELQDRVSELNTVIQRQASELSKLKARPLPQPTQSSHASSRMSFESGAARKLFDRASSPNLRAQSTPLTKTDDKEIDKLNDVVRLQRSTITDLRKDILNWRDDKDKYDENRSPSPYLSRPASSIDQPTTPVRRGHSRAASMITPSRSRPTDSLSRKNSVKETPEPLPAYDGLKSNSSVRRGPRKTLEHEIKNLQSANIVEKSKKAMASTNSTHSLDVGSCKPLLRSLKTQINNFKNGISVPQPVDHPMHTPPSLEGLQIVDHTFTITSEPEDDSRPSWFSNSINNLKQSLPKPYNESHTIEFGKVQLQASAQYKGMYFMPPRVRIPGKFTDVADGFIASLPNKVPNEEKEWLKANGFGYIKSDEDTSILKRVNGWVNAAVAVGTLSQNQSVANVLPTAKLITCPTSSDNAEDVEFQIIITLKVFLKQKLIQEAPNDSLKLLLMRYKPPLVPKPTTPIRLSTQFFYSILQPATPIANTVSTSYLKTPLKDFQKSSIEFMQGREDNPDNIIEPGWIQLTDEWQYSAISAQFRQNNQPPKTSINGSMLCEEMGLGKTVEILGLIAQNKERAQEWSNQETESYQRFVKTSLIVTPDHLLQQWVDEAREHTPDLKLLVYNGYKSMDALLTSARIANTVAKGEPGEPEELEGKPLSASPPPQTQVKQEEDIEPPPTKKKVKKQDDDDFVPQFSIQQLELFNSSGSKSQRDFLADGTRVNLTGGTKRKAPQPKYTFDSFGSLKECKQHGLEYVDNFPQLFSFMNNHDNFDYESKSVLTNRSIVQDFFNQFDLILSTYSTFSKDLVVAHERQPRARRNGVEYKNDYIPMSPLVSCTFYRVAQDEIQLSGVKKSAEMTALIPRQTSVACSGTPITGSIEQLLPILRYLGFQLDGRLIDKKTFAAFATHGLSHDFTRLIQSICVRTTKDHVKKQLQIPPLQRYIVPLNMGAAEQAYIDEQYKQALSEIGLNERGDYLDANDPSFDISKLRVWITKLRQLTTHPQTHSATKDIIGKTFRTVDQVLDRMIESSYSHIVTEQRSALASSVKVARLRLLLDPPNRDGAKLLLMTVLSEANQVLENAQEQIHQHRVKKPKDVVEDIVEHTGAVIAFKEKSNDVVETAEEAQSRKDWQSHLSNLLNRHRDMLLVIHQAHLILGDIGHQQQVQEEEDINYTAADADRAKLLSHAIEIYNKRVDALSENIKKRIEPKKDDLKINYVSGVELGLDPNIVATAKPLAEMAKKKTPKKYAEVGENEGIDEEGVDREERIPSILLNLDTVIAKLNELANFIIDKRQKILEGILNPIDKVEASTEAYGEDAELQANLEIYLEAFESSIKDRREVLGIVDVSDENEKGLVGKRRANANAKAREEMMLANAIEVEKDQVIDTEQDVLRRQLKLERQALRITKKDRPFRKLISELKTESSRIPKHNVKAFKELQSRLHDVYDKQRDLTRTLNLEKDDFLGTFNSRVLYFKQLQILSDSVAPLDVERQEEGDRTILQEIAEADRIEAVASRNVQGGRAKLNYLHHIKNSSEDDASECAISIGETIQKRVRPQYNIIPSHEMFEIEEQKIFTQGHGVKIDTLCKHILTLRAQKVKSVVFSSWQSGMQIVERAFQKNDITYTLGSDVRKLEMFKKSDDVDVCLLNGERQSSGLNLTMASVVIFIDPIANFPLELQAIGRVDRMGQHQSVKVYTYASTDTIDEAILDLAALKGQSLYIKSQQNATLSTNDMESLEKAQTKGDFIAKKDDLLSLLLPDVHIPSFTPVADLASQMSDSAENVDANVDVKIED</sequence>
<feature type="region of interest" description="Disordered" evidence="7">
    <location>
        <begin position="1"/>
        <end position="52"/>
    </location>
</feature>
<dbReference type="EMBL" id="SPOF01000005">
    <property type="protein sequence ID" value="TIB16073.1"/>
    <property type="molecule type" value="Genomic_DNA"/>
</dbReference>
<dbReference type="PANTHER" id="PTHR47968">
    <property type="entry name" value="CENTROMERE PROTEIN E"/>
    <property type="match status" value="1"/>
</dbReference>
<evidence type="ECO:0008006" key="12">
    <source>
        <dbReference type="Google" id="ProtNLM"/>
    </source>
</evidence>
<keyword evidence="4" id="KW-0175">Coiled coil</keyword>
<feature type="binding site" evidence="6">
    <location>
        <begin position="175"/>
        <end position="182"/>
    </location>
    <ligand>
        <name>ATP</name>
        <dbReference type="ChEBI" id="CHEBI:30616"/>
    </ligand>
</feature>
<feature type="region of interest" description="Disordered" evidence="7">
    <location>
        <begin position="1341"/>
        <end position="1419"/>
    </location>
</feature>
<dbReference type="InterPro" id="IPR036961">
    <property type="entry name" value="Kinesin_motor_dom_sf"/>
</dbReference>
<dbReference type="Gene3D" id="1.10.287.1490">
    <property type="match status" value="1"/>
</dbReference>
<evidence type="ECO:0000259" key="8">
    <source>
        <dbReference type="PROSITE" id="PS50067"/>
    </source>
</evidence>
<comment type="similarity">
    <text evidence="6">Belongs to the TRAFAC class myosin-kinesin ATPase superfamily. Kinesin family.</text>
</comment>
<feature type="compositionally biased region" description="Polar residues" evidence="7">
    <location>
        <begin position="971"/>
        <end position="989"/>
    </location>
</feature>
<reference evidence="10 11" key="1">
    <citation type="submission" date="2019-03" db="EMBL/GenBank/DDBJ databases">
        <title>Sequencing 23 genomes of Wallemia ichthyophaga.</title>
        <authorList>
            <person name="Gostincar C."/>
        </authorList>
    </citation>
    <scope>NUCLEOTIDE SEQUENCE [LARGE SCALE GENOMIC DNA]</scope>
    <source>
        <strain evidence="10 11">EXF-8621</strain>
    </source>
</reference>
<dbReference type="Proteomes" id="UP000306954">
    <property type="component" value="Unassembled WGS sequence"/>
</dbReference>
<dbReference type="PROSITE" id="PS50067">
    <property type="entry name" value="KINESIN_MOTOR_2"/>
    <property type="match status" value="1"/>
</dbReference>
<protein>
    <recommendedName>
        <fullName evidence="12">Kinesin motor domain-containing protein</fullName>
    </recommendedName>
</protein>
<evidence type="ECO:0000256" key="1">
    <source>
        <dbReference type="ARBA" id="ARBA00022741"/>
    </source>
</evidence>
<dbReference type="Pfam" id="PF00176">
    <property type="entry name" value="SNF2-rel_dom"/>
    <property type="match status" value="1"/>
</dbReference>
<dbReference type="PANTHER" id="PTHR47968:SF75">
    <property type="entry name" value="CENTROMERE-ASSOCIATED PROTEIN E"/>
    <property type="match status" value="1"/>
</dbReference>
<feature type="region of interest" description="Disordered" evidence="7">
    <location>
        <begin position="958"/>
        <end position="1025"/>
    </location>
</feature>
<keyword evidence="3 6" id="KW-0067">ATP-binding</keyword>
<dbReference type="InterPro" id="IPR027640">
    <property type="entry name" value="Kinesin-like_fam"/>
</dbReference>
<dbReference type="GO" id="GO:0016787">
    <property type="term" value="F:hydrolase activity"/>
    <property type="evidence" value="ECO:0007669"/>
    <property type="project" value="UniProtKB-KW"/>
</dbReference>
<dbReference type="Pfam" id="PF00271">
    <property type="entry name" value="Helicase_C"/>
    <property type="match status" value="1"/>
</dbReference>
<dbReference type="GO" id="GO:0003777">
    <property type="term" value="F:microtubule motor activity"/>
    <property type="evidence" value="ECO:0007669"/>
    <property type="project" value="InterPro"/>
</dbReference>
<feature type="compositionally biased region" description="Polar residues" evidence="7">
    <location>
        <begin position="1349"/>
        <end position="1366"/>
    </location>
</feature>
<dbReference type="InterPro" id="IPR059033">
    <property type="entry name" value="C144_05_dom"/>
</dbReference>